<dbReference type="InterPro" id="IPR006680">
    <property type="entry name" value="Amidohydro-rel"/>
</dbReference>
<evidence type="ECO:0000313" key="4">
    <source>
        <dbReference type="Proteomes" id="UP000824165"/>
    </source>
</evidence>
<proteinExistence type="predicted"/>
<dbReference type="GO" id="GO:0016787">
    <property type="term" value="F:hydrolase activity"/>
    <property type="evidence" value="ECO:0007669"/>
    <property type="project" value="InterPro"/>
</dbReference>
<dbReference type="InterPro" id="IPR032466">
    <property type="entry name" value="Metal_Hydrolase"/>
</dbReference>
<reference evidence="3" key="1">
    <citation type="submission" date="2020-10" db="EMBL/GenBank/DDBJ databases">
        <authorList>
            <person name="Gilroy R."/>
        </authorList>
    </citation>
    <scope>NUCLEOTIDE SEQUENCE</scope>
    <source>
        <strain evidence="3">CHK181-108</strain>
    </source>
</reference>
<dbReference type="EMBL" id="DVLU01000005">
    <property type="protein sequence ID" value="HIT84404.1"/>
    <property type="molecule type" value="Genomic_DNA"/>
</dbReference>
<evidence type="ECO:0000313" key="3">
    <source>
        <dbReference type="EMBL" id="HIT84404.1"/>
    </source>
</evidence>
<organism evidence="3 4">
    <name type="scientific">Candidatus Ornithomonoglobus intestinigallinarum</name>
    <dbReference type="NCBI Taxonomy" id="2840894"/>
    <lineage>
        <taxon>Bacteria</taxon>
        <taxon>Bacillati</taxon>
        <taxon>Bacillota</taxon>
        <taxon>Clostridia</taxon>
        <taxon>Candidatus Ornithomonoglobus</taxon>
    </lineage>
</organism>
<dbReference type="AlphaFoldDB" id="A0A9D1KP14"/>
<name>A0A9D1KP14_9FIRM</name>
<dbReference type="PANTHER" id="PTHR21240:SF28">
    <property type="entry name" value="ISO-OROTATE DECARBOXYLASE (EUROFUNG)"/>
    <property type="match status" value="1"/>
</dbReference>
<accession>A0A9D1KP14</accession>
<keyword evidence="1" id="KW-0456">Lyase</keyword>
<evidence type="ECO:0000256" key="1">
    <source>
        <dbReference type="ARBA" id="ARBA00023239"/>
    </source>
</evidence>
<dbReference type="Pfam" id="PF04909">
    <property type="entry name" value="Amidohydro_2"/>
    <property type="match status" value="1"/>
</dbReference>
<sequence>MVIDFHTHIFPDKIAERTIQVLEGNILKVRKKPGHAVIGAKLDDLKASMKKNSIDVSVVLPIATSPRQTPSINRFAAEINGRGGIYSFGSLHPSQDDWETVLEGIKAAGLKGIKLHPEYQQFYIDSPESIRILKKCEELGLYTVLHAGHDIGIEPPVHCSPETLSHVLEYVRGDKIIAGHLGGWEDWDNVEKYLVGTPVMFDTAFTVFFIASEQLLRIIKNHGSDKILFATDSPWEDQGRSAELVKALPLDKDDKDNILFKNAKKILNLS</sequence>
<dbReference type="SUPFAM" id="SSF51556">
    <property type="entry name" value="Metallo-dependent hydrolases"/>
    <property type="match status" value="1"/>
</dbReference>
<comment type="caution">
    <text evidence="3">The sequence shown here is derived from an EMBL/GenBank/DDBJ whole genome shotgun (WGS) entry which is preliminary data.</text>
</comment>
<dbReference type="GO" id="GO:0005737">
    <property type="term" value="C:cytoplasm"/>
    <property type="evidence" value="ECO:0007669"/>
    <property type="project" value="TreeGrafter"/>
</dbReference>
<dbReference type="GO" id="GO:0019748">
    <property type="term" value="P:secondary metabolic process"/>
    <property type="evidence" value="ECO:0007669"/>
    <property type="project" value="TreeGrafter"/>
</dbReference>
<dbReference type="Gene3D" id="3.20.20.140">
    <property type="entry name" value="Metal-dependent hydrolases"/>
    <property type="match status" value="1"/>
</dbReference>
<dbReference type="Proteomes" id="UP000824165">
    <property type="component" value="Unassembled WGS sequence"/>
</dbReference>
<feature type="domain" description="Amidohydrolase-related" evidence="2">
    <location>
        <begin position="3"/>
        <end position="269"/>
    </location>
</feature>
<dbReference type="PANTHER" id="PTHR21240">
    <property type="entry name" value="2-AMINO-3-CARBOXYLMUCONATE-6-SEMIALDEHYDE DECARBOXYLASE"/>
    <property type="match status" value="1"/>
</dbReference>
<gene>
    <name evidence="3" type="ORF">IAA60_00705</name>
</gene>
<evidence type="ECO:0000259" key="2">
    <source>
        <dbReference type="Pfam" id="PF04909"/>
    </source>
</evidence>
<reference evidence="3" key="2">
    <citation type="journal article" date="2021" name="PeerJ">
        <title>Extensive microbial diversity within the chicken gut microbiome revealed by metagenomics and culture.</title>
        <authorList>
            <person name="Gilroy R."/>
            <person name="Ravi A."/>
            <person name="Getino M."/>
            <person name="Pursley I."/>
            <person name="Horton D.L."/>
            <person name="Alikhan N.F."/>
            <person name="Baker D."/>
            <person name="Gharbi K."/>
            <person name="Hall N."/>
            <person name="Watson M."/>
            <person name="Adriaenssens E.M."/>
            <person name="Foster-Nyarko E."/>
            <person name="Jarju S."/>
            <person name="Secka A."/>
            <person name="Antonio M."/>
            <person name="Oren A."/>
            <person name="Chaudhuri R.R."/>
            <person name="La Ragione R."/>
            <person name="Hildebrand F."/>
            <person name="Pallen M.J."/>
        </authorList>
    </citation>
    <scope>NUCLEOTIDE SEQUENCE</scope>
    <source>
        <strain evidence="3">CHK181-108</strain>
    </source>
</reference>
<dbReference type="InterPro" id="IPR032465">
    <property type="entry name" value="ACMSD"/>
</dbReference>
<protein>
    <submittedName>
        <fullName evidence="3">Amidohydrolase family protein</fullName>
    </submittedName>
</protein>
<dbReference type="GO" id="GO:0016831">
    <property type="term" value="F:carboxy-lyase activity"/>
    <property type="evidence" value="ECO:0007669"/>
    <property type="project" value="InterPro"/>
</dbReference>